<evidence type="ECO:0000313" key="3">
    <source>
        <dbReference type="EMBL" id="MBF5057567.1"/>
    </source>
</evidence>
<feature type="region of interest" description="Disordered" evidence="1">
    <location>
        <begin position="210"/>
        <end position="231"/>
    </location>
</feature>
<keyword evidence="4" id="KW-1185">Reference proteome</keyword>
<evidence type="ECO:0000313" key="4">
    <source>
        <dbReference type="Proteomes" id="UP000662703"/>
    </source>
</evidence>
<dbReference type="InterPro" id="IPR002686">
    <property type="entry name" value="Transposase_17"/>
</dbReference>
<sequence length="231" mass="26698">MNGRLVMAGYTHYILRRGHNGEAVFRDVDDYQRYLALVGDLKGAHRLSLQGWCLLPDEIHLLINPWREPADLSRFMQRLGVLFSAAYNSRHGHVGTLWESRFQCGLVQQGHWRLACLRYLENLPGRRGLTDDGRWPWTSRQARQRSAGILDPDPDYLALGRNPGERWNQYREFTAMGVSDSEAEFIETRVRRGQLVGNDAFIDEIERVSGKRVEPRGPGRPCKKRKKRKPC</sequence>
<comment type="caution">
    <text evidence="3">The sequence shown here is derived from an EMBL/GenBank/DDBJ whole genome shotgun (WGS) entry which is preliminary data.</text>
</comment>
<feature type="compositionally biased region" description="Basic residues" evidence="1">
    <location>
        <begin position="221"/>
        <end position="231"/>
    </location>
</feature>
<dbReference type="InterPro" id="IPR036515">
    <property type="entry name" value="Transposase_17_sf"/>
</dbReference>
<dbReference type="EMBL" id="ARXX01000050">
    <property type="protein sequence ID" value="MBF5057567.1"/>
    <property type="molecule type" value="Genomic_DNA"/>
</dbReference>
<protein>
    <recommendedName>
        <fullName evidence="2">Transposase IS200-like domain-containing protein</fullName>
    </recommendedName>
</protein>
<feature type="domain" description="Transposase IS200-like" evidence="2">
    <location>
        <begin position="7"/>
        <end position="123"/>
    </location>
</feature>
<proteinExistence type="predicted"/>
<dbReference type="SMART" id="SM01321">
    <property type="entry name" value="Y1_Tnp"/>
    <property type="match status" value="1"/>
</dbReference>
<accession>A0ABS0ATV8</accession>
<dbReference type="SUPFAM" id="SSF143422">
    <property type="entry name" value="Transposase IS200-like"/>
    <property type="match status" value="1"/>
</dbReference>
<reference evidence="3 4" key="1">
    <citation type="submission" date="2012-09" db="EMBL/GenBank/DDBJ databases">
        <title>Genome Sequence of alkane-degrading Bacterium Alcanivorax sp. 521-1.</title>
        <authorList>
            <person name="Lai Q."/>
            <person name="Shao Z."/>
        </authorList>
    </citation>
    <scope>NUCLEOTIDE SEQUENCE [LARGE SCALE GENOMIC DNA]</scope>
    <source>
        <strain evidence="3 4">521-1</strain>
    </source>
</reference>
<dbReference type="PANTHER" id="PTHR34322:SF2">
    <property type="entry name" value="TRANSPOSASE IS200-LIKE DOMAIN-CONTAINING PROTEIN"/>
    <property type="match status" value="1"/>
</dbReference>
<name>A0ABS0ATV8_9GAMM</name>
<evidence type="ECO:0000256" key="1">
    <source>
        <dbReference type="SAM" id="MobiDB-lite"/>
    </source>
</evidence>
<dbReference type="Gene3D" id="3.30.70.1290">
    <property type="entry name" value="Transposase IS200-like"/>
    <property type="match status" value="1"/>
</dbReference>
<dbReference type="Proteomes" id="UP000662703">
    <property type="component" value="Unassembled WGS sequence"/>
</dbReference>
<gene>
    <name evidence="3" type="ORF">Y5W_02861</name>
</gene>
<evidence type="ECO:0000259" key="2">
    <source>
        <dbReference type="SMART" id="SM01321"/>
    </source>
</evidence>
<dbReference type="PANTHER" id="PTHR34322">
    <property type="entry name" value="TRANSPOSASE, Y1_TNP DOMAIN-CONTAINING"/>
    <property type="match status" value="1"/>
</dbReference>
<organism evidence="3 4">
    <name type="scientific">Alloalcanivorax profundimaris</name>
    <dbReference type="NCBI Taxonomy" id="2735259"/>
    <lineage>
        <taxon>Bacteria</taxon>
        <taxon>Pseudomonadati</taxon>
        <taxon>Pseudomonadota</taxon>
        <taxon>Gammaproteobacteria</taxon>
        <taxon>Oceanospirillales</taxon>
        <taxon>Alcanivoracaceae</taxon>
        <taxon>Alloalcanivorax</taxon>
    </lineage>
</organism>